<proteinExistence type="predicted"/>
<dbReference type="KEGG" id="lfo:LMK00_03835"/>
<gene>
    <name evidence="1" type="ORF">LMK00_03835</name>
</gene>
<protein>
    <submittedName>
        <fullName evidence="1">Uncharacterized protein</fullName>
    </submittedName>
</protein>
<evidence type="ECO:0000313" key="1">
    <source>
        <dbReference type="EMBL" id="USJ21142.1"/>
    </source>
</evidence>
<sequence length="54" mass="6090">MSDTENLKSLGKNFNSEGLSQAIDKEQLKEMDFKMSEEEVVDSFLRQSQYGGGL</sequence>
<accession>A0A9Q9D7K5</accession>
<reference evidence="1" key="1">
    <citation type="journal article" date="2022" name="Front. Microbiol.">
        <title>Feed Insects as a Reservoir of Granadaene-Producing Lactococci.</title>
        <authorList>
            <person name="Neuzil-Bunesova V."/>
            <person name="Ramirez Garcia A."/>
            <person name="Modrackova N."/>
            <person name="Makovska M."/>
            <person name="Sabolova M."/>
            <person name="Sproer C."/>
            <person name="Bunk B."/>
            <person name="Blom J."/>
            <person name="Schwab C."/>
        </authorList>
    </citation>
    <scope>NUCLEOTIDE SEQUENCE</scope>
    <source>
        <strain evidence="1">I4/6O</strain>
    </source>
</reference>
<dbReference type="Proteomes" id="UP001056730">
    <property type="component" value="Chromosome"/>
</dbReference>
<dbReference type="RefSeq" id="WP_252170262.1">
    <property type="nucleotide sequence ID" value="NZ_CP086395.1"/>
</dbReference>
<dbReference type="AlphaFoldDB" id="A0A9Q9D7K5"/>
<evidence type="ECO:0000313" key="2">
    <source>
        <dbReference type="Proteomes" id="UP001056730"/>
    </source>
</evidence>
<dbReference type="EMBL" id="CP086395">
    <property type="protein sequence ID" value="USJ21142.1"/>
    <property type="molecule type" value="Genomic_DNA"/>
</dbReference>
<organism evidence="1 2">
    <name type="scientific">Lactococcus formosensis</name>
    <dbReference type="NCBI Taxonomy" id="1281486"/>
    <lineage>
        <taxon>Bacteria</taxon>
        <taxon>Bacillati</taxon>
        <taxon>Bacillota</taxon>
        <taxon>Bacilli</taxon>
        <taxon>Lactobacillales</taxon>
        <taxon>Streptococcaceae</taxon>
        <taxon>Lactococcus</taxon>
    </lineage>
</organism>
<name>A0A9Q9D7K5_9LACT</name>